<evidence type="ECO:0000256" key="3">
    <source>
        <dbReference type="PROSITE-ProRule" id="PRU00221"/>
    </source>
</evidence>
<dbReference type="InterPro" id="IPR051150">
    <property type="entry name" value="SWT21/TCAB1_mRNA_Telomere"/>
</dbReference>
<keyword evidence="4" id="KW-1185">Reference proteome</keyword>
<dbReference type="WBParaSite" id="PTRK_0000628900.1">
    <property type="protein sequence ID" value="PTRK_0000628900.1"/>
    <property type="gene ID" value="PTRK_0000628900"/>
</dbReference>
<dbReference type="PANTHER" id="PTHR13211">
    <property type="entry name" value="TELOMERASE CAJAL BODY PROTEIN 1"/>
    <property type="match status" value="1"/>
</dbReference>
<feature type="repeat" description="WD" evidence="3">
    <location>
        <begin position="77"/>
        <end position="118"/>
    </location>
</feature>
<reference evidence="5" key="1">
    <citation type="submission" date="2017-02" db="UniProtKB">
        <authorList>
            <consortium name="WormBaseParasite"/>
        </authorList>
    </citation>
    <scope>IDENTIFICATION</scope>
</reference>
<evidence type="ECO:0000256" key="2">
    <source>
        <dbReference type="ARBA" id="ARBA00041558"/>
    </source>
</evidence>
<dbReference type="InterPro" id="IPR015943">
    <property type="entry name" value="WD40/YVTN_repeat-like_dom_sf"/>
</dbReference>
<name>A0A0N4ZEV6_PARTI</name>
<dbReference type="SUPFAM" id="SSF50978">
    <property type="entry name" value="WD40 repeat-like"/>
    <property type="match status" value="1"/>
</dbReference>
<dbReference type="Proteomes" id="UP000038045">
    <property type="component" value="Unplaced"/>
</dbReference>
<dbReference type="InterPro" id="IPR001680">
    <property type="entry name" value="WD40_rpt"/>
</dbReference>
<accession>A0A0N4ZEV6</accession>
<sequence>MATTQAGIGNLLSLLKNNKTSLNISKVSTIVNVHKEVENISKVCQITMNYNLTKEPNLVETKSDCYQISGINKKSFIKYNNNYIRSVKFDGSGKYLLSSSQDRILRLFSFNENEDNKVNLIREKECGGFVYDIKWSAKDEIYAFTSFQSPIHVYDVYGECINTFKGINHLDEMDTAKSICFTNQSDYILGGYKDKIRVFNMERSGKQLYDIDTYKKYHGGQKGCFTCIRMNPSDNNIFAGATTGNNIGIYSLNDKDYQSLIGHELNGVTWMVYSPDGQYIFIGGKKNEGIICYDTRMMGIKLYDIARHSTSNQRIEFEIDSSGSYLFSGSTFGTLNVTDLRQGSSFQTTKEFNLLNTSIPSLSLHPKDSYITIGHGQRVFPYPILDEEDDNEMEENMIINNGLSVFKF</sequence>
<keyword evidence="3" id="KW-0853">WD repeat</keyword>
<evidence type="ECO:0000313" key="5">
    <source>
        <dbReference type="WBParaSite" id="PTRK_0000628900.1"/>
    </source>
</evidence>
<evidence type="ECO:0000256" key="1">
    <source>
        <dbReference type="ARBA" id="ARBA00038279"/>
    </source>
</evidence>
<dbReference type="GO" id="GO:0003723">
    <property type="term" value="F:RNA binding"/>
    <property type="evidence" value="ECO:0007669"/>
    <property type="project" value="TreeGrafter"/>
</dbReference>
<dbReference type="Gene3D" id="2.130.10.10">
    <property type="entry name" value="YVTN repeat-like/Quinoprotein amine dehydrogenase"/>
    <property type="match status" value="1"/>
</dbReference>
<dbReference type="PROSITE" id="PS50082">
    <property type="entry name" value="WD_REPEATS_2"/>
    <property type="match status" value="1"/>
</dbReference>
<dbReference type="STRING" id="131310.A0A0N4ZEV6"/>
<dbReference type="GO" id="GO:0030576">
    <property type="term" value="P:Cajal body organization"/>
    <property type="evidence" value="ECO:0007669"/>
    <property type="project" value="TreeGrafter"/>
</dbReference>
<organism evidence="4 5">
    <name type="scientific">Parastrongyloides trichosuri</name>
    <name type="common">Possum-specific nematode worm</name>
    <dbReference type="NCBI Taxonomy" id="131310"/>
    <lineage>
        <taxon>Eukaryota</taxon>
        <taxon>Metazoa</taxon>
        <taxon>Ecdysozoa</taxon>
        <taxon>Nematoda</taxon>
        <taxon>Chromadorea</taxon>
        <taxon>Rhabditida</taxon>
        <taxon>Tylenchina</taxon>
        <taxon>Panagrolaimomorpha</taxon>
        <taxon>Strongyloidoidea</taxon>
        <taxon>Strongyloididae</taxon>
        <taxon>Parastrongyloides</taxon>
    </lineage>
</organism>
<dbReference type="SMART" id="SM00320">
    <property type="entry name" value="WD40"/>
    <property type="match status" value="4"/>
</dbReference>
<dbReference type="Pfam" id="PF00400">
    <property type="entry name" value="WD40"/>
    <property type="match status" value="2"/>
</dbReference>
<comment type="similarity">
    <text evidence="1">Belongs to the TCAB1 family.</text>
</comment>
<dbReference type="InterPro" id="IPR036322">
    <property type="entry name" value="WD40_repeat_dom_sf"/>
</dbReference>
<evidence type="ECO:0000313" key="4">
    <source>
        <dbReference type="Proteomes" id="UP000038045"/>
    </source>
</evidence>
<dbReference type="PANTHER" id="PTHR13211:SF0">
    <property type="entry name" value="TELOMERASE CAJAL BODY PROTEIN 1"/>
    <property type="match status" value="1"/>
</dbReference>
<dbReference type="GO" id="GO:0015030">
    <property type="term" value="C:Cajal body"/>
    <property type="evidence" value="ECO:0007669"/>
    <property type="project" value="TreeGrafter"/>
</dbReference>
<dbReference type="AlphaFoldDB" id="A0A0N4ZEV6"/>
<proteinExistence type="inferred from homology"/>
<protein>
    <recommendedName>
        <fullName evidence="2">WD repeat-containing protein 79</fullName>
    </recommendedName>
</protein>